<dbReference type="EMBL" id="SWAV01000005">
    <property type="protein sequence ID" value="TKA90433.1"/>
    <property type="molecule type" value="Genomic_DNA"/>
</dbReference>
<accession>A0A4U0YN56</accession>
<sequence>MSSREIAELTDKQHKHVKRDIETMLRELGRDAPSFGRIYFDSMNRQQTEYHLDRELTEVLITGYSIPLRARVIRRLHELESRPHVTVPQSLPEALRLAADLAEQNSTLRLVVQEQAPKVEALQRIAQARGTLCLTDAAKHLGVQRKVLLIWMRENRWIYRREGAAHWLGYQPRLQAGLLEHRVTVLGTEDDGAQRLASQVRVTPKGLTVLAQKLGGAN</sequence>
<evidence type="ECO:0000259" key="1">
    <source>
        <dbReference type="Pfam" id="PF03374"/>
    </source>
</evidence>
<dbReference type="AlphaFoldDB" id="A0A4U0YN56"/>
<name>A0A4U0YN56_9GAMM</name>
<proteinExistence type="predicted"/>
<evidence type="ECO:0000313" key="3">
    <source>
        <dbReference type="Proteomes" id="UP000305198"/>
    </source>
</evidence>
<feature type="domain" description="Antirepressor protein C-terminal" evidence="1">
    <location>
        <begin position="112"/>
        <end position="215"/>
    </location>
</feature>
<comment type="caution">
    <text evidence="2">The sequence shown here is derived from an EMBL/GenBank/DDBJ whole genome shotgun (WGS) entry which is preliminary data.</text>
</comment>
<dbReference type="Pfam" id="PF09669">
    <property type="entry name" value="Phage_pRha"/>
    <property type="match status" value="1"/>
</dbReference>
<keyword evidence="2" id="KW-0238">DNA-binding</keyword>
<dbReference type="Proteomes" id="UP000305198">
    <property type="component" value="Unassembled WGS sequence"/>
</dbReference>
<dbReference type="InterPro" id="IPR014054">
    <property type="entry name" value="Phage_regulatory_Rha"/>
</dbReference>
<dbReference type="Pfam" id="PF03374">
    <property type="entry name" value="ANT"/>
    <property type="match status" value="1"/>
</dbReference>
<reference evidence="2 3" key="1">
    <citation type="submission" date="2019-04" db="EMBL/GenBank/DDBJ databases">
        <title>Crypto-aerobic microbial life in anoxic (sulfidic) marine sediments.</title>
        <authorList>
            <person name="Bhattacharya S."/>
            <person name="Roy C."/>
            <person name="Mondal N."/>
            <person name="Sarkar J."/>
            <person name="Mandal S."/>
            <person name="Rameez M.J."/>
            <person name="Ghosh W."/>
        </authorList>
    </citation>
    <scope>NUCLEOTIDE SEQUENCE [LARGE SCALE GENOMIC DNA]</scope>
    <source>
        <strain evidence="2 3">SBBB</strain>
    </source>
</reference>
<protein>
    <submittedName>
        <fullName evidence="2">DNA-binding protein</fullName>
    </submittedName>
</protein>
<dbReference type="InterPro" id="IPR005039">
    <property type="entry name" value="Ant_C"/>
</dbReference>
<evidence type="ECO:0000313" key="2">
    <source>
        <dbReference type="EMBL" id="TKA90433.1"/>
    </source>
</evidence>
<organism evidence="2 3">
    <name type="scientific">Halopseudomonas bauzanensis</name>
    <dbReference type="NCBI Taxonomy" id="653930"/>
    <lineage>
        <taxon>Bacteria</taxon>
        <taxon>Pseudomonadati</taxon>
        <taxon>Pseudomonadota</taxon>
        <taxon>Gammaproteobacteria</taxon>
        <taxon>Pseudomonadales</taxon>
        <taxon>Pseudomonadaceae</taxon>
        <taxon>Halopseudomonas</taxon>
    </lineage>
</organism>
<gene>
    <name evidence="2" type="ORF">FA869_14770</name>
</gene>
<dbReference type="GO" id="GO:0003677">
    <property type="term" value="F:DNA binding"/>
    <property type="evidence" value="ECO:0007669"/>
    <property type="project" value="UniProtKB-KW"/>
</dbReference>